<dbReference type="GeneID" id="19975227"/>
<dbReference type="InParanoid" id="W2RKC1"/>
<keyword evidence="2 3" id="KW-0663">Pyridoxal phosphate</keyword>
<dbReference type="VEuPathDB" id="FungiDB:HMPREF1541_07888"/>
<dbReference type="InterPro" id="IPR015421">
    <property type="entry name" value="PyrdxlP-dep_Trfase_major"/>
</dbReference>
<dbReference type="EMBL" id="KB822724">
    <property type="protein sequence ID" value="ETN36901.1"/>
    <property type="molecule type" value="Genomic_DNA"/>
</dbReference>
<dbReference type="InterPro" id="IPR015424">
    <property type="entry name" value="PyrdxlP-dep_Trfase"/>
</dbReference>
<dbReference type="InterPro" id="IPR000277">
    <property type="entry name" value="Cys/Met-Metab_PyrdxlP-dep_enz"/>
</dbReference>
<dbReference type="OrthoDB" id="10047078at2759"/>
<evidence type="ECO:0000313" key="5">
    <source>
        <dbReference type="Proteomes" id="UP000030752"/>
    </source>
</evidence>
<organism evidence="4 5">
    <name type="scientific">Cyphellophora europaea (strain CBS 101466)</name>
    <name type="common">Phialophora europaea</name>
    <dbReference type="NCBI Taxonomy" id="1220924"/>
    <lineage>
        <taxon>Eukaryota</taxon>
        <taxon>Fungi</taxon>
        <taxon>Dikarya</taxon>
        <taxon>Ascomycota</taxon>
        <taxon>Pezizomycotina</taxon>
        <taxon>Eurotiomycetes</taxon>
        <taxon>Chaetothyriomycetidae</taxon>
        <taxon>Chaetothyriales</taxon>
        <taxon>Cyphellophoraceae</taxon>
        <taxon>Cyphellophora</taxon>
    </lineage>
</organism>
<sequence>MLFTHPTSVAALVDWASSPERKDNMVPREAFTIRAFSLGPQRLWVAFVPADANMKIQGFWMHPGVGISTRQAQEAFSHIDVLEEIQVDSEVLAIPLEAETIYAALRERIIGIVNRAPLSTSNRPTSSDVYLFPTGMASIYRLHQLLLRTSPGPTVVFGFTFHSTQHLFEDFHPPDAPFLNLGNADAADLATLRTYLADLASQGKTIQALWTEFPSNPNCVTPDIAALRALADQYGFPLIIDDTVASPANVDVMPYADITITSLTKSFSGYSDVMGGSLILNPSSRLYNHFHTLLATHYHNGLHHADAAVLLANSADFLSRSAIHNRNTAALAGLLATSPLITEVYHPLHLPDSRPHYEASMRPPTEDFTPGYGLLLSVEFVSLTALTAFYDALDIYKSPHLGGHVTLALPYM</sequence>
<evidence type="ECO:0000256" key="1">
    <source>
        <dbReference type="ARBA" id="ARBA00001933"/>
    </source>
</evidence>
<dbReference type="PANTHER" id="PTHR42699:SF1">
    <property type="entry name" value="CYSTATHIONINE GAMMA-SYNTHASE-RELATED"/>
    <property type="match status" value="1"/>
</dbReference>
<dbReference type="HOGENOM" id="CLU_011302_3_0_1"/>
<dbReference type="RefSeq" id="XP_008720433.1">
    <property type="nucleotide sequence ID" value="XM_008722211.1"/>
</dbReference>
<evidence type="ECO:0000313" key="4">
    <source>
        <dbReference type="EMBL" id="ETN36901.1"/>
    </source>
</evidence>
<reference evidence="4 5" key="1">
    <citation type="submission" date="2013-03" db="EMBL/GenBank/DDBJ databases">
        <title>The Genome Sequence of Phialophora europaea CBS 101466.</title>
        <authorList>
            <consortium name="The Broad Institute Genomics Platform"/>
            <person name="Cuomo C."/>
            <person name="de Hoog S."/>
            <person name="Gorbushina A."/>
            <person name="Walker B."/>
            <person name="Young S.K."/>
            <person name="Zeng Q."/>
            <person name="Gargeya S."/>
            <person name="Fitzgerald M."/>
            <person name="Haas B."/>
            <person name="Abouelleil A."/>
            <person name="Allen A.W."/>
            <person name="Alvarado L."/>
            <person name="Arachchi H.M."/>
            <person name="Berlin A.M."/>
            <person name="Chapman S.B."/>
            <person name="Gainer-Dewar J."/>
            <person name="Goldberg J."/>
            <person name="Griggs A."/>
            <person name="Gujja S."/>
            <person name="Hansen M."/>
            <person name="Howarth C."/>
            <person name="Imamovic A."/>
            <person name="Ireland A."/>
            <person name="Larimer J."/>
            <person name="McCowan C."/>
            <person name="Murphy C."/>
            <person name="Pearson M."/>
            <person name="Poon T.W."/>
            <person name="Priest M."/>
            <person name="Roberts A."/>
            <person name="Saif S."/>
            <person name="Shea T."/>
            <person name="Sisk P."/>
            <person name="Sykes S."/>
            <person name="Wortman J."/>
            <person name="Nusbaum C."/>
            <person name="Birren B."/>
        </authorList>
    </citation>
    <scope>NUCLEOTIDE SEQUENCE [LARGE SCALE GENOMIC DNA]</scope>
    <source>
        <strain evidence="4 5">CBS 101466</strain>
    </source>
</reference>
<dbReference type="InterPro" id="IPR015422">
    <property type="entry name" value="PyrdxlP-dep_Trfase_small"/>
</dbReference>
<dbReference type="STRING" id="1220924.W2RKC1"/>
<dbReference type="AlphaFoldDB" id="W2RKC1"/>
<dbReference type="eggNOG" id="KOG0053">
    <property type="taxonomic scope" value="Eukaryota"/>
</dbReference>
<comment type="cofactor">
    <cofactor evidence="1 3">
        <name>pyridoxal 5'-phosphate</name>
        <dbReference type="ChEBI" id="CHEBI:597326"/>
    </cofactor>
</comment>
<dbReference type="PANTHER" id="PTHR42699">
    <property type="match status" value="1"/>
</dbReference>
<dbReference type="GO" id="GO:0019346">
    <property type="term" value="P:transsulfuration"/>
    <property type="evidence" value="ECO:0007669"/>
    <property type="project" value="InterPro"/>
</dbReference>
<dbReference type="Gene3D" id="3.40.640.10">
    <property type="entry name" value="Type I PLP-dependent aspartate aminotransferase-like (Major domain)"/>
    <property type="match status" value="1"/>
</dbReference>
<dbReference type="InterPro" id="IPR051750">
    <property type="entry name" value="Trans-sulfuration_enzymes"/>
</dbReference>
<keyword evidence="5" id="KW-1185">Reference proteome</keyword>
<dbReference type="SUPFAM" id="SSF53383">
    <property type="entry name" value="PLP-dependent transferases"/>
    <property type="match status" value="1"/>
</dbReference>
<dbReference type="Proteomes" id="UP000030752">
    <property type="component" value="Unassembled WGS sequence"/>
</dbReference>
<proteinExistence type="inferred from homology"/>
<evidence type="ECO:0000256" key="3">
    <source>
        <dbReference type="RuleBase" id="RU362118"/>
    </source>
</evidence>
<evidence type="ECO:0000256" key="2">
    <source>
        <dbReference type="ARBA" id="ARBA00022898"/>
    </source>
</evidence>
<name>W2RKC1_CYPE1</name>
<dbReference type="Gene3D" id="3.90.1150.10">
    <property type="entry name" value="Aspartate Aminotransferase, domain 1"/>
    <property type="match status" value="1"/>
</dbReference>
<accession>W2RKC1</accession>
<dbReference type="Pfam" id="PF01053">
    <property type="entry name" value="Cys_Met_Meta_PP"/>
    <property type="match status" value="1"/>
</dbReference>
<dbReference type="GO" id="GO:0003962">
    <property type="term" value="F:cystathionine gamma-synthase activity"/>
    <property type="evidence" value="ECO:0007669"/>
    <property type="project" value="TreeGrafter"/>
</dbReference>
<dbReference type="GO" id="GO:0030170">
    <property type="term" value="F:pyridoxal phosphate binding"/>
    <property type="evidence" value="ECO:0007669"/>
    <property type="project" value="InterPro"/>
</dbReference>
<comment type="similarity">
    <text evidence="3">Belongs to the trans-sulfuration enzymes family.</text>
</comment>
<evidence type="ECO:0008006" key="6">
    <source>
        <dbReference type="Google" id="ProtNLM"/>
    </source>
</evidence>
<gene>
    <name evidence="4" type="ORF">HMPREF1541_07888</name>
</gene>
<protein>
    <recommendedName>
        <fullName evidence="6">Cystathionine gamma-synthase</fullName>
    </recommendedName>
</protein>